<feature type="chain" id="PRO_5016934802" evidence="2">
    <location>
        <begin position="29"/>
        <end position="122"/>
    </location>
</feature>
<reference evidence="3 4" key="1">
    <citation type="submission" date="2018-06" db="EMBL/GenBank/DDBJ databases">
        <title>Sphaerisporangium craniellae sp. nov., isolated from a marine sponge in the South China Sea.</title>
        <authorList>
            <person name="Li L."/>
        </authorList>
    </citation>
    <scope>NUCLEOTIDE SEQUENCE [LARGE SCALE GENOMIC DNA]</scope>
    <source>
        <strain evidence="3 4">CCTCC AA 208026</strain>
    </source>
</reference>
<keyword evidence="2" id="KW-0732">Signal</keyword>
<dbReference type="Proteomes" id="UP000253094">
    <property type="component" value="Unassembled WGS sequence"/>
</dbReference>
<comment type="caution">
    <text evidence="3">The sequence shown here is derived from an EMBL/GenBank/DDBJ whole genome shotgun (WGS) entry which is preliminary data.</text>
</comment>
<proteinExistence type="predicted"/>
<organism evidence="3 4">
    <name type="scientific">Sphaerisporangium album</name>
    <dbReference type="NCBI Taxonomy" id="509200"/>
    <lineage>
        <taxon>Bacteria</taxon>
        <taxon>Bacillati</taxon>
        <taxon>Actinomycetota</taxon>
        <taxon>Actinomycetes</taxon>
        <taxon>Streptosporangiales</taxon>
        <taxon>Streptosporangiaceae</taxon>
        <taxon>Sphaerisporangium</taxon>
    </lineage>
</organism>
<dbReference type="OrthoDB" id="4334474at2"/>
<evidence type="ECO:0000313" key="3">
    <source>
        <dbReference type="EMBL" id="RCG26817.1"/>
    </source>
</evidence>
<evidence type="ECO:0000256" key="1">
    <source>
        <dbReference type="SAM" id="MobiDB-lite"/>
    </source>
</evidence>
<protein>
    <submittedName>
        <fullName evidence="3">Uncharacterized protein</fullName>
    </submittedName>
</protein>
<name>A0A367FAV5_9ACTN</name>
<dbReference type="AlphaFoldDB" id="A0A367FAV5"/>
<keyword evidence="4" id="KW-1185">Reference proteome</keyword>
<accession>A0A367FAV5</accession>
<evidence type="ECO:0000313" key="4">
    <source>
        <dbReference type="Proteomes" id="UP000253094"/>
    </source>
</evidence>
<sequence>MNPTRKMWISAGVAGVVLAGGISVAAAAASGRVEKSEKAGQESQSSTTPGPGEAPGQIPGPEVPQNAEPTRSPEKFVVTNPEMNSDPGKVAEYWTEKRLESAEPMPMPVLTPEKTPTKKPGS</sequence>
<dbReference type="RefSeq" id="WP_114031946.1">
    <property type="nucleotide sequence ID" value="NZ_QOIL01000018.1"/>
</dbReference>
<gene>
    <name evidence="3" type="ORF">DQ384_28420</name>
</gene>
<feature type="signal peptide" evidence="2">
    <location>
        <begin position="1"/>
        <end position="28"/>
    </location>
</feature>
<feature type="region of interest" description="Disordered" evidence="1">
    <location>
        <begin position="27"/>
        <end position="122"/>
    </location>
</feature>
<evidence type="ECO:0000256" key="2">
    <source>
        <dbReference type="SAM" id="SignalP"/>
    </source>
</evidence>
<dbReference type="EMBL" id="QOIL01000018">
    <property type="protein sequence ID" value="RCG26817.1"/>
    <property type="molecule type" value="Genomic_DNA"/>
</dbReference>